<dbReference type="OrthoDB" id="9805893at2"/>
<feature type="transmembrane region" description="Helical" evidence="1">
    <location>
        <begin position="6"/>
        <end position="29"/>
    </location>
</feature>
<gene>
    <name evidence="2" type="ORF">DFR52_105101</name>
</gene>
<organism evidence="2 3">
    <name type="scientific">Hoeflea marina</name>
    <dbReference type="NCBI Taxonomy" id="274592"/>
    <lineage>
        <taxon>Bacteria</taxon>
        <taxon>Pseudomonadati</taxon>
        <taxon>Pseudomonadota</taxon>
        <taxon>Alphaproteobacteria</taxon>
        <taxon>Hyphomicrobiales</taxon>
        <taxon>Rhizobiaceae</taxon>
        <taxon>Hoeflea</taxon>
    </lineage>
</organism>
<reference evidence="2 3" key="1">
    <citation type="submission" date="2018-05" db="EMBL/GenBank/DDBJ databases">
        <title>Genomic Encyclopedia of Type Strains, Phase IV (KMG-IV): sequencing the most valuable type-strain genomes for metagenomic binning, comparative biology and taxonomic classification.</title>
        <authorList>
            <person name="Goeker M."/>
        </authorList>
    </citation>
    <scope>NUCLEOTIDE SEQUENCE [LARGE SCALE GENOMIC DNA]</scope>
    <source>
        <strain evidence="2 3">DSM 16791</strain>
    </source>
</reference>
<proteinExistence type="predicted"/>
<keyword evidence="3" id="KW-1185">Reference proteome</keyword>
<evidence type="ECO:0008006" key="4">
    <source>
        <dbReference type="Google" id="ProtNLM"/>
    </source>
</evidence>
<dbReference type="RefSeq" id="WP_110033548.1">
    <property type="nucleotide sequence ID" value="NZ_QGTR01000005.1"/>
</dbReference>
<keyword evidence="1" id="KW-1133">Transmembrane helix</keyword>
<evidence type="ECO:0000313" key="2">
    <source>
        <dbReference type="EMBL" id="PWV98123.1"/>
    </source>
</evidence>
<dbReference type="Proteomes" id="UP000246352">
    <property type="component" value="Unassembled WGS sequence"/>
</dbReference>
<keyword evidence="1" id="KW-0472">Membrane</keyword>
<name>A0A317PIP5_9HYPH</name>
<dbReference type="EMBL" id="QGTR01000005">
    <property type="protein sequence ID" value="PWV98123.1"/>
    <property type="molecule type" value="Genomic_DNA"/>
</dbReference>
<accession>A0A317PIP5</accession>
<dbReference type="AlphaFoldDB" id="A0A317PIP5"/>
<keyword evidence="1" id="KW-0812">Transmembrane</keyword>
<sequence length="47" mass="5323">MPSLFRFLVLCALLAGIVYGVMFALVLYVQPTERDITIRIPTEKLNP</sequence>
<evidence type="ECO:0000313" key="3">
    <source>
        <dbReference type="Proteomes" id="UP000246352"/>
    </source>
</evidence>
<evidence type="ECO:0000256" key="1">
    <source>
        <dbReference type="SAM" id="Phobius"/>
    </source>
</evidence>
<comment type="caution">
    <text evidence="2">The sequence shown here is derived from an EMBL/GenBank/DDBJ whole genome shotgun (WGS) entry which is preliminary data.</text>
</comment>
<protein>
    <recommendedName>
        <fullName evidence="4">Histidine kinase</fullName>
    </recommendedName>
</protein>